<dbReference type="OMA" id="DEHTIAW"/>
<dbReference type="RefSeq" id="WP_006341346.1">
    <property type="nucleotide sequence ID" value="NZ_BAWW01000057.1"/>
</dbReference>
<dbReference type="Proteomes" id="UP000031307">
    <property type="component" value="Unassembled WGS sequence"/>
</dbReference>
<evidence type="ECO:0000313" key="2">
    <source>
        <dbReference type="Proteomes" id="UP000031307"/>
    </source>
</evidence>
<protein>
    <submittedName>
        <fullName evidence="1">Uncharacterized protein</fullName>
    </submittedName>
</protein>
<reference evidence="1 2" key="1">
    <citation type="journal article" date="2014" name="Mol. Biol. Evol.">
        <title>Massive expansion of Ubiquitination-related gene families within the Chlamydiae.</title>
        <authorList>
            <person name="Domman D."/>
            <person name="Collingro A."/>
            <person name="Lagkouvardos I."/>
            <person name="Gehre L."/>
            <person name="Weinmaier T."/>
            <person name="Rattei T."/>
            <person name="Subtil A."/>
            <person name="Horn M."/>
        </authorList>
    </citation>
    <scope>NUCLEOTIDE SEQUENCE [LARGE SCALE GENOMIC DNA]</scope>
    <source>
        <strain evidence="1 2">OEW1</strain>
    </source>
</reference>
<gene>
    <name evidence="1" type="ORF">DB43_DP00450</name>
</gene>
<dbReference type="EMBL" id="JSAM01000010">
    <property type="protein sequence ID" value="KIA78688.1"/>
    <property type="molecule type" value="Genomic_DNA"/>
</dbReference>
<comment type="caution">
    <text evidence="1">The sequence shown here is derived from an EMBL/GenBank/DDBJ whole genome shotgun (WGS) entry which is preliminary data.</text>
</comment>
<sequence length="145" mass="17054">MFQHLFIFQPGLWIGEGKLTFNTSSETLRFFTKWTVSSLVQDEIHTFQQVEMESVTEQMRNHFRFFDITPTSFSLELENETMGKVSGIGVIEQNKIAWEFRSDTLEGFEVYIFNPELEEYALHAEFSSSEDFRTIIDGKIWKKTT</sequence>
<dbReference type="AlphaFoldDB" id="A0A0C1EF84"/>
<evidence type="ECO:0000313" key="1">
    <source>
        <dbReference type="EMBL" id="KIA78688.1"/>
    </source>
</evidence>
<organism evidence="1 2">
    <name type="scientific">Parachlamydia acanthamoebae</name>
    <dbReference type="NCBI Taxonomy" id="83552"/>
    <lineage>
        <taxon>Bacteria</taxon>
        <taxon>Pseudomonadati</taxon>
        <taxon>Chlamydiota</taxon>
        <taxon>Chlamydiia</taxon>
        <taxon>Parachlamydiales</taxon>
        <taxon>Parachlamydiaceae</taxon>
        <taxon>Parachlamydia</taxon>
    </lineage>
</organism>
<proteinExistence type="predicted"/>
<name>A0A0C1EF84_9BACT</name>
<dbReference type="PATRIC" id="fig|83552.4.peg.123"/>
<accession>A0A0C1EF84</accession>